<dbReference type="EMBL" id="JARKIB010000149">
    <property type="protein sequence ID" value="KAJ7731885.1"/>
    <property type="molecule type" value="Genomic_DNA"/>
</dbReference>
<keyword evidence="3" id="KW-1185">Reference proteome</keyword>
<accession>A0AAD7HZK4</accession>
<evidence type="ECO:0000313" key="2">
    <source>
        <dbReference type="EMBL" id="KAJ7731885.1"/>
    </source>
</evidence>
<gene>
    <name evidence="2" type="ORF">B0H16DRAFT_1733073</name>
</gene>
<protein>
    <submittedName>
        <fullName evidence="2">Uncharacterized protein</fullName>
    </submittedName>
</protein>
<organism evidence="2 3">
    <name type="scientific">Mycena metata</name>
    <dbReference type="NCBI Taxonomy" id="1033252"/>
    <lineage>
        <taxon>Eukaryota</taxon>
        <taxon>Fungi</taxon>
        <taxon>Dikarya</taxon>
        <taxon>Basidiomycota</taxon>
        <taxon>Agaricomycotina</taxon>
        <taxon>Agaricomycetes</taxon>
        <taxon>Agaricomycetidae</taxon>
        <taxon>Agaricales</taxon>
        <taxon>Marasmiineae</taxon>
        <taxon>Mycenaceae</taxon>
        <taxon>Mycena</taxon>
    </lineage>
</organism>
<reference evidence="2" key="1">
    <citation type="submission" date="2023-03" db="EMBL/GenBank/DDBJ databases">
        <title>Massive genome expansion in bonnet fungi (Mycena s.s.) driven by repeated elements and novel gene families across ecological guilds.</title>
        <authorList>
            <consortium name="Lawrence Berkeley National Laboratory"/>
            <person name="Harder C.B."/>
            <person name="Miyauchi S."/>
            <person name="Viragh M."/>
            <person name="Kuo A."/>
            <person name="Thoen E."/>
            <person name="Andreopoulos B."/>
            <person name="Lu D."/>
            <person name="Skrede I."/>
            <person name="Drula E."/>
            <person name="Henrissat B."/>
            <person name="Morin E."/>
            <person name="Kohler A."/>
            <person name="Barry K."/>
            <person name="LaButti K."/>
            <person name="Morin E."/>
            <person name="Salamov A."/>
            <person name="Lipzen A."/>
            <person name="Mereny Z."/>
            <person name="Hegedus B."/>
            <person name="Baldrian P."/>
            <person name="Stursova M."/>
            <person name="Weitz H."/>
            <person name="Taylor A."/>
            <person name="Grigoriev I.V."/>
            <person name="Nagy L.G."/>
            <person name="Martin F."/>
            <person name="Kauserud H."/>
        </authorList>
    </citation>
    <scope>NUCLEOTIDE SEQUENCE</scope>
    <source>
        <strain evidence="2">CBHHK182m</strain>
    </source>
</reference>
<name>A0AAD7HZK4_9AGAR</name>
<feature type="region of interest" description="Disordered" evidence="1">
    <location>
        <begin position="69"/>
        <end position="113"/>
    </location>
</feature>
<evidence type="ECO:0000313" key="3">
    <source>
        <dbReference type="Proteomes" id="UP001215598"/>
    </source>
</evidence>
<proteinExistence type="predicted"/>
<comment type="caution">
    <text evidence="2">The sequence shown here is derived from an EMBL/GenBank/DDBJ whole genome shotgun (WGS) entry which is preliminary data.</text>
</comment>
<evidence type="ECO:0000256" key="1">
    <source>
        <dbReference type="SAM" id="MobiDB-lite"/>
    </source>
</evidence>
<dbReference type="Proteomes" id="UP001215598">
    <property type="component" value="Unassembled WGS sequence"/>
</dbReference>
<dbReference type="AlphaFoldDB" id="A0AAD7HZK4"/>
<sequence length="113" mass="13056">MERVLRPSRWFIRTRVRIPPAWQCGWTLSYFAAWAHEDDSDELATFFADAREDTYDQVESVGEDMQLRPKSLQPRVRGKESRETPFAGTGSKREAPRSRLAPTAMADYGFSRV</sequence>